<comment type="catalytic activity">
    <reaction evidence="1">
        <text>a 1,2-diacyl-sn-glycero-3-phospho-(1D-myo-inositol-4,5-bisphosphate) + H2O = 1D-myo-inositol 1,4,5-trisphosphate + a 1,2-diacyl-sn-glycerol + H(+)</text>
        <dbReference type="Rhea" id="RHEA:33179"/>
        <dbReference type="ChEBI" id="CHEBI:15377"/>
        <dbReference type="ChEBI" id="CHEBI:15378"/>
        <dbReference type="ChEBI" id="CHEBI:17815"/>
        <dbReference type="ChEBI" id="CHEBI:58456"/>
        <dbReference type="ChEBI" id="CHEBI:203600"/>
        <dbReference type="EC" id="3.1.4.11"/>
    </reaction>
</comment>
<dbReference type="InterPro" id="IPR000909">
    <property type="entry name" value="PLipase_C_PInositol-sp_X_dom"/>
</dbReference>
<dbReference type="PRINTS" id="PR00390">
    <property type="entry name" value="PHPHLIPASEC"/>
</dbReference>
<dbReference type="InterPro" id="IPR001711">
    <property type="entry name" value="PLipase_C_Pinositol-sp_Y"/>
</dbReference>
<dbReference type="PROSITE" id="PS50008">
    <property type="entry name" value="PIPLC_Y_DOMAIN"/>
    <property type="match status" value="1"/>
</dbReference>
<dbReference type="Gene3D" id="3.20.20.190">
    <property type="entry name" value="Phosphatidylinositol (PI) phosphodiesterase"/>
    <property type="match status" value="1"/>
</dbReference>
<dbReference type="GO" id="GO:0016042">
    <property type="term" value="P:lipid catabolic process"/>
    <property type="evidence" value="ECO:0007669"/>
    <property type="project" value="UniProtKB-KW"/>
</dbReference>
<dbReference type="GO" id="GO:0004435">
    <property type="term" value="F:phosphatidylinositol-4,5-bisphosphate phospholipase C activity"/>
    <property type="evidence" value="ECO:0007669"/>
    <property type="project" value="UniProtKB-EC"/>
</dbReference>
<evidence type="ECO:0000313" key="4">
    <source>
        <dbReference type="Proteomes" id="UP000076738"/>
    </source>
</evidence>
<feature type="domain" description="PI-PLC Y-box" evidence="2">
    <location>
        <begin position="244"/>
        <end position="359"/>
    </location>
</feature>
<dbReference type="SMART" id="SM00149">
    <property type="entry name" value="PLCYc"/>
    <property type="match status" value="1"/>
</dbReference>
<evidence type="ECO:0000259" key="2">
    <source>
        <dbReference type="PROSITE" id="PS50008"/>
    </source>
</evidence>
<dbReference type="STRING" id="1330018.A0A167N1Q6"/>
<dbReference type="InterPro" id="IPR035892">
    <property type="entry name" value="C2_domain_sf"/>
</dbReference>
<keyword evidence="1" id="KW-0378">Hydrolase</keyword>
<dbReference type="Pfam" id="PF00388">
    <property type="entry name" value="PI-PLC-X"/>
    <property type="match status" value="1"/>
</dbReference>
<dbReference type="Gene3D" id="2.60.40.150">
    <property type="entry name" value="C2 domain"/>
    <property type="match status" value="1"/>
</dbReference>
<sequence>MSSAGLQNESLGSGTLWTSAPGDDVQLSDHIKNFLAEHPEAQEALSKPVLTVPEEDDSHPIADYFISTSHNTYLLHNQLYGQSSADSYTHVLSRHARCIEIDAWDSSSQGSPEVIVVHGHTLVKSIPFREVVEAIGAAVDADPQGWPVWVAIENHTAHEGQREMVRIFEEVWGDKLVSRELPGVGQVTPRDLRGKILLEIEWYPPAAEGDEPKPLGIFNEMHHEVKKMVKEVDPGLDPKVLPELSALGVYAKSVKPGKDFLTKQSEEPDYYLLNISESGAGELIPKALAGLVANNGKHLMRVYPEGLRVDSENLVPTRFWRAGAHMPALNWQTFDKGMQVNEGFYAGTRGWVLKPPSLRSDAGGREKRKGQVYLSLQVVAGSGLPRPSGLKEGEPFQLGLKAEIMHSSGDVIKRTKEVPASASGGVGAEAVWNERLEWTWEDEELVHFRLILVHKKWDGETDLGAFSAQVDGLQQGWRLVSLLDMRGAPTGGWVLVRVDLARE</sequence>
<dbReference type="PANTHER" id="PTHR10336:SF169">
    <property type="entry name" value="PHOSPHOINOSITIDE PHOSPHOLIPASE C"/>
    <property type="match status" value="1"/>
</dbReference>
<proteinExistence type="predicted"/>
<dbReference type="InterPro" id="IPR001192">
    <property type="entry name" value="PI-PLC_fam"/>
</dbReference>
<dbReference type="EC" id="3.1.4.11" evidence="1"/>
<keyword evidence="1" id="KW-0442">Lipid degradation</keyword>
<keyword evidence="1" id="KW-0443">Lipid metabolism</keyword>
<evidence type="ECO:0000256" key="1">
    <source>
        <dbReference type="RuleBase" id="RU361133"/>
    </source>
</evidence>
<dbReference type="Pfam" id="PF00387">
    <property type="entry name" value="PI-PLC-Y"/>
    <property type="match status" value="1"/>
</dbReference>
<keyword evidence="4" id="KW-1185">Reference proteome</keyword>
<organism evidence="3 4">
    <name type="scientific">Calocera viscosa (strain TUFC12733)</name>
    <dbReference type="NCBI Taxonomy" id="1330018"/>
    <lineage>
        <taxon>Eukaryota</taxon>
        <taxon>Fungi</taxon>
        <taxon>Dikarya</taxon>
        <taxon>Basidiomycota</taxon>
        <taxon>Agaricomycotina</taxon>
        <taxon>Dacrymycetes</taxon>
        <taxon>Dacrymycetales</taxon>
        <taxon>Dacrymycetaceae</taxon>
        <taxon>Calocera</taxon>
    </lineage>
</organism>
<reference evidence="3 4" key="1">
    <citation type="journal article" date="2016" name="Mol. Biol. Evol.">
        <title>Comparative Genomics of Early-Diverging Mushroom-Forming Fungi Provides Insights into the Origins of Lignocellulose Decay Capabilities.</title>
        <authorList>
            <person name="Nagy L.G."/>
            <person name="Riley R."/>
            <person name="Tritt A."/>
            <person name="Adam C."/>
            <person name="Daum C."/>
            <person name="Floudas D."/>
            <person name="Sun H."/>
            <person name="Yadav J.S."/>
            <person name="Pangilinan J."/>
            <person name="Larsson K.H."/>
            <person name="Matsuura K."/>
            <person name="Barry K."/>
            <person name="Labutti K."/>
            <person name="Kuo R."/>
            <person name="Ohm R.A."/>
            <person name="Bhattacharya S.S."/>
            <person name="Shirouzu T."/>
            <person name="Yoshinaga Y."/>
            <person name="Martin F.M."/>
            <person name="Grigoriev I.V."/>
            <person name="Hibbett D.S."/>
        </authorList>
    </citation>
    <scope>NUCLEOTIDE SEQUENCE [LARGE SCALE GENOMIC DNA]</scope>
    <source>
        <strain evidence="3 4">TUFC12733</strain>
    </source>
</reference>
<dbReference type="SUPFAM" id="SSF51695">
    <property type="entry name" value="PLC-like phosphodiesterases"/>
    <property type="match status" value="1"/>
</dbReference>
<dbReference type="SMART" id="SM00148">
    <property type="entry name" value="PLCXc"/>
    <property type="match status" value="1"/>
</dbReference>
<gene>
    <name evidence="3" type="ORF">CALVIDRAFT_563051</name>
</gene>
<dbReference type="EMBL" id="KV417280">
    <property type="protein sequence ID" value="KZO97253.1"/>
    <property type="molecule type" value="Genomic_DNA"/>
</dbReference>
<dbReference type="AlphaFoldDB" id="A0A167N1Q6"/>
<dbReference type="GO" id="GO:0051209">
    <property type="term" value="P:release of sequestered calcium ion into cytosol"/>
    <property type="evidence" value="ECO:0007669"/>
    <property type="project" value="TreeGrafter"/>
</dbReference>
<accession>A0A167N1Q6</accession>
<protein>
    <recommendedName>
        <fullName evidence="1">Phosphoinositide phospholipase C</fullName>
        <ecNumber evidence="1">3.1.4.11</ecNumber>
    </recommendedName>
</protein>
<dbReference type="GO" id="GO:0048015">
    <property type="term" value="P:phosphatidylinositol-mediated signaling"/>
    <property type="evidence" value="ECO:0007669"/>
    <property type="project" value="TreeGrafter"/>
</dbReference>
<evidence type="ECO:0000313" key="3">
    <source>
        <dbReference type="EMBL" id="KZO97253.1"/>
    </source>
</evidence>
<dbReference type="PANTHER" id="PTHR10336">
    <property type="entry name" value="PHOSPHOINOSITIDE-SPECIFIC PHOSPHOLIPASE C FAMILY PROTEIN"/>
    <property type="match status" value="1"/>
</dbReference>
<dbReference type="Proteomes" id="UP000076738">
    <property type="component" value="Unassembled WGS sequence"/>
</dbReference>
<dbReference type="InterPro" id="IPR017946">
    <property type="entry name" value="PLC-like_Pdiesterase_TIM-brl"/>
</dbReference>
<dbReference type="PROSITE" id="PS50007">
    <property type="entry name" value="PIPLC_X_DOMAIN"/>
    <property type="match status" value="1"/>
</dbReference>
<name>A0A167N1Q6_CALVF</name>
<dbReference type="OrthoDB" id="269822at2759"/>